<feature type="compositionally biased region" description="Basic and acidic residues" evidence="1">
    <location>
        <begin position="40"/>
        <end position="52"/>
    </location>
</feature>
<proteinExistence type="predicted"/>
<evidence type="ECO:0000313" key="3">
    <source>
        <dbReference type="Proteomes" id="UP001172102"/>
    </source>
</evidence>
<dbReference type="EMBL" id="JAUKUA010000007">
    <property type="protein sequence ID" value="KAK0705413.1"/>
    <property type="molecule type" value="Genomic_DNA"/>
</dbReference>
<keyword evidence="3" id="KW-1185">Reference proteome</keyword>
<reference evidence="2" key="1">
    <citation type="submission" date="2023-06" db="EMBL/GenBank/DDBJ databases">
        <title>Genome-scale phylogeny and comparative genomics of the fungal order Sordariales.</title>
        <authorList>
            <consortium name="Lawrence Berkeley National Laboratory"/>
            <person name="Hensen N."/>
            <person name="Bonometti L."/>
            <person name="Westerberg I."/>
            <person name="Brannstrom I.O."/>
            <person name="Guillou S."/>
            <person name="Cros-Aarteil S."/>
            <person name="Calhoun S."/>
            <person name="Haridas S."/>
            <person name="Kuo A."/>
            <person name="Mondo S."/>
            <person name="Pangilinan J."/>
            <person name="Riley R."/>
            <person name="Labutti K."/>
            <person name="Andreopoulos B."/>
            <person name="Lipzen A."/>
            <person name="Chen C."/>
            <person name="Yanf M."/>
            <person name="Daum C."/>
            <person name="Ng V."/>
            <person name="Clum A."/>
            <person name="Steindorff A."/>
            <person name="Ohm R."/>
            <person name="Martin F."/>
            <person name="Silar P."/>
            <person name="Natvig D."/>
            <person name="Lalanne C."/>
            <person name="Gautier V."/>
            <person name="Ament-Velasquez S.L."/>
            <person name="Kruys A."/>
            <person name="Hutchinson M.I."/>
            <person name="Powell A.J."/>
            <person name="Barry K."/>
            <person name="Miller A.N."/>
            <person name="Grigoriev I.V."/>
            <person name="Debuchy R."/>
            <person name="Gladieux P."/>
            <person name="Thoren M.H."/>
            <person name="Johannesson H."/>
        </authorList>
    </citation>
    <scope>NUCLEOTIDE SEQUENCE</scope>
    <source>
        <strain evidence="2">SMH4607-1</strain>
    </source>
</reference>
<accession>A0AA39ZXF4</accession>
<feature type="region of interest" description="Disordered" evidence="1">
    <location>
        <begin position="167"/>
        <end position="196"/>
    </location>
</feature>
<protein>
    <submittedName>
        <fullName evidence="2">Uncharacterized protein</fullName>
    </submittedName>
</protein>
<feature type="compositionally biased region" description="Polar residues" evidence="1">
    <location>
        <begin position="176"/>
        <end position="188"/>
    </location>
</feature>
<dbReference type="AlphaFoldDB" id="A0AA39ZXF4"/>
<dbReference type="Proteomes" id="UP001172102">
    <property type="component" value="Unassembled WGS sequence"/>
</dbReference>
<evidence type="ECO:0000256" key="1">
    <source>
        <dbReference type="SAM" id="MobiDB-lite"/>
    </source>
</evidence>
<evidence type="ECO:0000313" key="2">
    <source>
        <dbReference type="EMBL" id="KAK0705413.1"/>
    </source>
</evidence>
<comment type="caution">
    <text evidence="2">The sequence shown here is derived from an EMBL/GenBank/DDBJ whole genome shotgun (WGS) entry which is preliminary data.</text>
</comment>
<gene>
    <name evidence="2" type="ORF">B0H67DRAFT_383242</name>
</gene>
<feature type="region of interest" description="Disordered" evidence="1">
    <location>
        <begin position="112"/>
        <end position="149"/>
    </location>
</feature>
<sequence>MHSVLSYPETSCRHRTLQSAPPRSLQEREVVQDMATGDNSSRDNRDRRDHGSRQPGQQMVLIRRATPRVARVHDERGSEVTRGEHSAYLQRLVVRTGAAWLAHDDVSRTLHADPQRGLQTGPRRPLSPGRIPRAVLPCNQPDNNRDFGPMEARTRRWQAFRFATPLSKRSRRANRPSHQSAGLGSQTIGRGLHRRPPSTYKHYIVPAISSLHRHQLLCGTSYHMKGSRRLLHTPLSILVPARRI</sequence>
<organism evidence="2 3">
    <name type="scientific">Lasiosphaeris hirsuta</name>
    <dbReference type="NCBI Taxonomy" id="260670"/>
    <lineage>
        <taxon>Eukaryota</taxon>
        <taxon>Fungi</taxon>
        <taxon>Dikarya</taxon>
        <taxon>Ascomycota</taxon>
        <taxon>Pezizomycotina</taxon>
        <taxon>Sordariomycetes</taxon>
        <taxon>Sordariomycetidae</taxon>
        <taxon>Sordariales</taxon>
        <taxon>Lasiosphaeriaceae</taxon>
        <taxon>Lasiosphaeris</taxon>
    </lineage>
</organism>
<name>A0AA39ZXF4_9PEZI</name>
<feature type="region of interest" description="Disordered" evidence="1">
    <location>
        <begin position="1"/>
        <end position="58"/>
    </location>
</feature>